<proteinExistence type="predicted"/>
<feature type="domain" description="Knr4/Smi1-like" evidence="1">
    <location>
        <begin position="3"/>
        <end position="134"/>
    </location>
</feature>
<accession>A0ABS8MSD7</accession>
<reference evidence="2" key="1">
    <citation type="submission" date="2021-11" db="EMBL/GenBank/DDBJ databases">
        <title>Description of novel Flavobacterium species.</title>
        <authorList>
            <person name="Saticioglu I.B."/>
            <person name="Ay H."/>
            <person name="Altun S."/>
            <person name="Duman M."/>
        </authorList>
    </citation>
    <scope>NUCLEOTIDE SEQUENCE</scope>
    <source>
        <strain evidence="2">F-65</strain>
    </source>
</reference>
<dbReference type="InterPro" id="IPR018958">
    <property type="entry name" value="Knr4/Smi1-like_dom"/>
</dbReference>
<evidence type="ECO:0000259" key="1">
    <source>
        <dbReference type="Pfam" id="PF09346"/>
    </source>
</evidence>
<comment type="caution">
    <text evidence="2">The sequence shown here is derived from an EMBL/GenBank/DDBJ whole genome shotgun (WGS) entry which is preliminary data.</text>
</comment>
<keyword evidence="3" id="KW-1185">Reference proteome</keyword>
<name>A0ABS8MSD7_9FLAO</name>
<dbReference type="EMBL" id="JAJJMO010000001">
    <property type="protein sequence ID" value="MCC9071669.1"/>
    <property type="molecule type" value="Genomic_DNA"/>
</dbReference>
<dbReference type="SUPFAM" id="SSF160631">
    <property type="entry name" value="SMI1/KNR4-like"/>
    <property type="match status" value="1"/>
</dbReference>
<dbReference type="InterPro" id="IPR037883">
    <property type="entry name" value="Knr4/Smi1-like_sf"/>
</dbReference>
<evidence type="ECO:0000313" key="3">
    <source>
        <dbReference type="Proteomes" id="UP001430919"/>
    </source>
</evidence>
<gene>
    <name evidence="2" type="ORF">LNQ49_08770</name>
</gene>
<dbReference type="Proteomes" id="UP001430919">
    <property type="component" value="Unassembled WGS sequence"/>
</dbReference>
<protein>
    <submittedName>
        <fullName evidence="2">SMI1/KNR4 family protein</fullName>
    </submittedName>
</protein>
<dbReference type="Gene3D" id="3.40.1580.10">
    <property type="entry name" value="SMI1/KNR4-like"/>
    <property type="match status" value="1"/>
</dbReference>
<sequence>MTLLDVETKYGFVYPAIYKELSLGEMLNVGEYGPNWYTTVYPKLKENPPLLLHSYDFELLNTKDVNEAIEELLDPEDYRQIKEEFKFIPFGQSGAGDHYCFFLSEESNGDMPIVFVWHDANEVNYLAKNLQDFIFRMLLVDMSDQDVYNNVTDEAFRDNLERVLKTHKKYLTNKQNDVLQNVFSREIIDYEIVLPRAKEAKRGLLTDIELKQLLNEVIPFDKMDLSFEYSKE</sequence>
<dbReference type="RefSeq" id="WP_229988333.1">
    <property type="nucleotide sequence ID" value="NZ_JAJJMO010000001.1"/>
</dbReference>
<evidence type="ECO:0000313" key="2">
    <source>
        <dbReference type="EMBL" id="MCC9071669.1"/>
    </source>
</evidence>
<dbReference type="Pfam" id="PF09346">
    <property type="entry name" value="SMI1_KNR4"/>
    <property type="match status" value="1"/>
</dbReference>
<organism evidence="2 3">
    <name type="scientific">Flavobacterium pisciphilum</name>
    <dbReference type="NCBI Taxonomy" id="2893755"/>
    <lineage>
        <taxon>Bacteria</taxon>
        <taxon>Pseudomonadati</taxon>
        <taxon>Bacteroidota</taxon>
        <taxon>Flavobacteriia</taxon>
        <taxon>Flavobacteriales</taxon>
        <taxon>Flavobacteriaceae</taxon>
        <taxon>Flavobacterium</taxon>
    </lineage>
</organism>